<dbReference type="AlphaFoldDB" id="A0A6V7PHR0"/>
<proteinExistence type="predicted"/>
<feature type="domain" description="DUF8040" evidence="2">
    <location>
        <begin position="2"/>
        <end position="56"/>
    </location>
</feature>
<evidence type="ECO:0000256" key="1">
    <source>
        <dbReference type="SAM" id="MobiDB-lite"/>
    </source>
</evidence>
<evidence type="ECO:0000259" key="2">
    <source>
        <dbReference type="Pfam" id="PF26138"/>
    </source>
</evidence>
<dbReference type="EMBL" id="LR862148">
    <property type="protein sequence ID" value="CAD1830410.1"/>
    <property type="molecule type" value="Genomic_DNA"/>
</dbReference>
<dbReference type="InterPro" id="IPR058353">
    <property type="entry name" value="DUF8040"/>
</dbReference>
<feature type="compositionally biased region" description="Pro residues" evidence="1">
    <location>
        <begin position="83"/>
        <end position="102"/>
    </location>
</feature>
<sequence length="166" mass="18104">MVRDILNDHPNRGYQHFRMSTTTFIGLRDVLLDRGLIRETQNMRANELAIFLFSHSSAPSIISGLSRTIRTQNSVSSSAPSPSRSPPSPSPPPPPPSSPPPENRSRVPPQALGRDHPRAGSASARKPPQSSATKSSAESLAAIAEQVLVLGRHQDWPCFRLLGFRI</sequence>
<name>A0A6V7PHR0_ANACO</name>
<protein>
    <recommendedName>
        <fullName evidence="2">DUF8040 domain-containing protein</fullName>
    </recommendedName>
</protein>
<organism evidence="3">
    <name type="scientific">Ananas comosus var. bracteatus</name>
    <name type="common">red pineapple</name>
    <dbReference type="NCBI Taxonomy" id="296719"/>
    <lineage>
        <taxon>Eukaryota</taxon>
        <taxon>Viridiplantae</taxon>
        <taxon>Streptophyta</taxon>
        <taxon>Embryophyta</taxon>
        <taxon>Tracheophyta</taxon>
        <taxon>Spermatophyta</taxon>
        <taxon>Magnoliopsida</taxon>
        <taxon>Liliopsida</taxon>
        <taxon>Poales</taxon>
        <taxon>Bromeliaceae</taxon>
        <taxon>Bromelioideae</taxon>
        <taxon>Ananas</taxon>
    </lineage>
</organism>
<reference evidence="3" key="1">
    <citation type="submission" date="2020-07" db="EMBL/GenBank/DDBJ databases">
        <authorList>
            <person name="Lin J."/>
        </authorList>
    </citation>
    <scope>NUCLEOTIDE SEQUENCE</scope>
</reference>
<dbReference type="Pfam" id="PF26138">
    <property type="entry name" value="DUF8040"/>
    <property type="match status" value="1"/>
</dbReference>
<feature type="compositionally biased region" description="Polar residues" evidence="1">
    <location>
        <begin position="128"/>
        <end position="138"/>
    </location>
</feature>
<gene>
    <name evidence="3" type="ORF">CB5_LOCUS13621</name>
</gene>
<feature type="region of interest" description="Disordered" evidence="1">
    <location>
        <begin position="69"/>
        <end position="138"/>
    </location>
</feature>
<evidence type="ECO:0000313" key="3">
    <source>
        <dbReference type="EMBL" id="CAD1830410.1"/>
    </source>
</evidence>
<accession>A0A6V7PHR0</accession>